<dbReference type="Gene3D" id="3.60.10.10">
    <property type="entry name" value="Endonuclease/exonuclease/phosphatase"/>
    <property type="match status" value="1"/>
</dbReference>
<keyword evidence="3" id="KW-0808">Transferase</keyword>
<dbReference type="EMBL" id="BGZK01000285">
    <property type="protein sequence ID" value="GBP34188.1"/>
    <property type="molecule type" value="Genomic_DNA"/>
</dbReference>
<feature type="region of interest" description="Disordered" evidence="1">
    <location>
        <begin position="974"/>
        <end position="1038"/>
    </location>
</feature>
<dbReference type="InterPro" id="IPR052560">
    <property type="entry name" value="RdDP_mobile_element"/>
</dbReference>
<feature type="compositionally biased region" description="Basic and acidic residues" evidence="1">
    <location>
        <begin position="1214"/>
        <end position="1223"/>
    </location>
</feature>
<feature type="region of interest" description="Disordered" evidence="1">
    <location>
        <begin position="783"/>
        <end position="846"/>
    </location>
</feature>
<proteinExistence type="predicted"/>
<dbReference type="SUPFAM" id="SSF56672">
    <property type="entry name" value="DNA/RNA polymerases"/>
    <property type="match status" value="1"/>
</dbReference>
<feature type="compositionally biased region" description="Polar residues" evidence="1">
    <location>
        <begin position="1148"/>
        <end position="1174"/>
    </location>
</feature>
<dbReference type="InterPro" id="IPR000477">
    <property type="entry name" value="RT_dom"/>
</dbReference>
<keyword evidence="3" id="KW-0695">RNA-directed DNA polymerase</keyword>
<dbReference type="CDD" id="cd01650">
    <property type="entry name" value="RT_nLTR_like"/>
    <property type="match status" value="1"/>
</dbReference>
<dbReference type="Pfam" id="PF03372">
    <property type="entry name" value="Exo_endo_phos"/>
    <property type="match status" value="1"/>
</dbReference>
<dbReference type="InterPro" id="IPR036691">
    <property type="entry name" value="Endo/exonu/phosph_ase_sf"/>
</dbReference>
<reference evidence="3 4" key="1">
    <citation type="journal article" date="2019" name="Commun. Biol.">
        <title>The bagworm genome reveals a unique fibroin gene that provides high tensile strength.</title>
        <authorList>
            <person name="Kono N."/>
            <person name="Nakamura H."/>
            <person name="Ohtoshi R."/>
            <person name="Tomita M."/>
            <person name="Numata K."/>
            <person name="Arakawa K."/>
        </authorList>
    </citation>
    <scope>NUCLEOTIDE SEQUENCE [LARGE SCALE GENOMIC DNA]</scope>
</reference>
<keyword evidence="3" id="KW-0548">Nucleotidyltransferase</keyword>
<dbReference type="GO" id="GO:0003964">
    <property type="term" value="F:RNA-directed DNA polymerase activity"/>
    <property type="evidence" value="ECO:0007669"/>
    <property type="project" value="UniProtKB-KW"/>
</dbReference>
<keyword evidence="4" id="KW-1185">Reference proteome</keyword>
<protein>
    <submittedName>
        <fullName evidence="3">Probable RNA-directed DNA polymerase from transposon BS</fullName>
    </submittedName>
</protein>
<name>A0A4C1V5S8_EUMVA</name>
<evidence type="ECO:0000313" key="4">
    <source>
        <dbReference type="Proteomes" id="UP000299102"/>
    </source>
</evidence>
<evidence type="ECO:0000259" key="2">
    <source>
        <dbReference type="PROSITE" id="PS50878"/>
    </source>
</evidence>
<dbReference type="OrthoDB" id="10050074at2759"/>
<evidence type="ECO:0000313" key="3">
    <source>
        <dbReference type="EMBL" id="GBP34188.1"/>
    </source>
</evidence>
<dbReference type="Proteomes" id="UP000299102">
    <property type="component" value="Unassembled WGS sequence"/>
</dbReference>
<comment type="caution">
    <text evidence="3">The sequence shown here is derived from an EMBL/GenBank/DDBJ whole genome shotgun (WGS) entry which is preliminary data.</text>
</comment>
<feature type="compositionally biased region" description="Polar residues" evidence="1">
    <location>
        <begin position="987"/>
        <end position="1002"/>
    </location>
</feature>
<dbReference type="PROSITE" id="PS50878">
    <property type="entry name" value="RT_POL"/>
    <property type="match status" value="1"/>
</dbReference>
<gene>
    <name evidence="3" type="primary">RTase</name>
    <name evidence="3" type="ORF">EVAR_30741_1</name>
</gene>
<feature type="compositionally biased region" description="Polar residues" evidence="1">
    <location>
        <begin position="823"/>
        <end position="834"/>
    </location>
</feature>
<feature type="region of interest" description="Disordered" evidence="1">
    <location>
        <begin position="1134"/>
        <end position="1223"/>
    </location>
</feature>
<accession>A0A4C1V5S8</accession>
<dbReference type="AlphaFoldDB" id="A0A4C1V5S8"/>
<dbReference type="PANTHER" id="PTHR36688:SF1">
    <property type="entry name" value="ENDONUCLEASE_EXONUCLEASE_PHOSPHATASE DOMAIN-CONTAINING PROTEIN"/>
    <property type="match status" value="1"/>
</dbReference>
<sequence>MLELDQCTKEYGIDIVLVQETLLKPNSPKSCTLAGYVQLRTDRTDAPLGGTAIYYKRSLQCCPIDLPTLSNIEATGCRLAMTGHRTLVIVSIYLSPSKKLLRSDIEALLALGDAIILFGDFNCKHTNWGCAVSNPGDHRPVLLRLGPPAGGCPKPMIKITEWKRVSTALEEVDTPALNTIPDVIETTDEIDSSIGLSPTTSGRWSRSAREVPASVDRRKLPADALELLRAKNAALRLAYAYPSRENTKRVLSNVVLLKVTKALKSEGYLPTPPLKKPDSSLAVDDQEKAECIADSIELQCSHTLPPYDTQHISLIEEEAPGLDGISNKAVKCFPLTLLSLLVTIFNACLKNSYFLPSERKPRPNHSCPQQALRLVEYITEGFKTKKRTFFDVAKAFDRVWHTGLIHKLYLLKVPDRLILIIHNFLIDRHFVFRHENTHSSRRTIRAGVPQGSALSPLLYSVYTNDIPRSSSGVQLALFADDTALYLCGQTELNICPHLQKAIKELARWLQTWRIEVNDEKSAAISFIYRKGRSPVAVAHGTPPLRINNAPIPWQHTYKYLGITFDRNLHFRDHIKRVRKTAISYQSRLKGMLGRNSKLTLRNKRTLYLMCIRTVLTYASPVFAHAAPKRLKELQVLQNKFCRTATKAHWSSPALRTTHWCSSDCRCQGGSPKSPTRQVTHRQHPRVLPGRIRGFQSHTTHAYGREGVQDRHFFTSSSSLEGTKKTKKKNTAVSHFLRSEATGRVRTTTQSTYIRQHYASTLPRAFSEISQGYALPSEVDSVLGVGSSDSTDNNNKYDVGGRGQSPCPSVCSSGKRSSSAISSNEGSDNSDSTVKSSDDEDLQIVKRKNKRVARRPLERVASGSCAGGDWQPCLSDLIESANNAACVETARVRVQPDATRVCNLMTHVFPALTPSVCRAHRRRLSVVQSVGRAIWCDKQREVVLVVFWSAPAPIASRPKTAKSYITQAGDGSTYYRITPSSKKPKKANSISKPSTPVKSTQSIYDAPESRRKTVQPTKATAPRSHSTRRMKSSPAPDLPVQSVRRITNRAREPLDLVLVTANTGTDIETKRSFYRIKANTMDQHSPCPPGAGGSGPKKQITFEFIQQVFTKALSEIGYEAPQELVNKLIARVTPVSSRASSRAAFPIKTTKNQNKRQTSPSSSDEGTTCSDSTVVGSDMKTTRGQPEMDIDPSPASTTCAKDAQPPPPHNGPNKTDYDRQGLHN</sequence>
<feature type="domain" description="Reverse transcriptase" evidence="2">
    <location>
        <begin position="296"/>
        <end position="564"/>
    </location>
</feature>
<dbReference type="PANTHER" id="PTHR36688">
    <property type="entry name" value="ENDO/EXONUCLEASE/PHOSPHATASE DOMAIN-CONTAINING PROTEIN"/>
    <property type="match status" value="1"/>
</dbReference>
<evidence type="ECO:0000256" key="1">
    <source>
        <dbReference type="SAM" id="MobiDB-lite"/>
    </source>
</evidence>
<dbReference type="Pfam" id="PF00078">
    <property type="entry name" value="RVT_1"/>
    <property type="match status" value="1"/>
</dbReference>
<feature type="compositionally biased region" description="Low complexity" evidence="1">
    <location>
        <begin position="811"/>
        <end position="822"/>
    </location>
</feature>
<dbReference type="InterPro" id="IPR005135">
    <property type="entry name" value="Endo/exonuclease/phosphatase"/>
</dbReference>
<dbReference type="InterPro" id="IPR043502">
    <property type="entry name" value="DNA/RNA_pol_sf"/>
</dbReference>
<organism evidence="3 4">
    <name type="scientific">Eumeta variegata</name>
    <name type="common">Bagworm moth</name>
    <name type="synonym">Eumeta japonica</name>
    <dbReference type="NCBI Taxonomy" id="151549"/>
    <lineage>
        <taxon>Eukaryota</taxon>
        <taxon>Metazoa</taxon>
        <taxon>Ecdysozoa</taxon>
        <taxon>Arthropoda</taxon>
        <taxon>Hexapoda</taxon>
        <taxon>Insecta</taxon>
        <taxon>Pterygota</taxon>
        <taxon>Neoptera</taxon>
        <taxon>Endopterygota</taxon>
        <taxon>Lepidoptera</taxon>
        <taxon>Glossata</taxon>
        <taxon>Ditrysia</taxon>
        <taxon>Tineoidea</taxon>
        <taxon>Psychidae</taxon>
        <taxon>Oiketicinae</taxon>
        <taxon>Eumeta</taxon>
    </lineage>
</organism>
<dbReference type="SUPFAM" id="SSF56219">
    <property type="entry name" value="DNase I-like"/>
    <property type="match status" value="1"/>
</dbReference>